<dbReference type="Proteomes" id="UP000307943">
    <property type="component" value="Unassembled WGS sequence"/>
</dbReference>
<sequence length="666" mass="71806">MSMQIGQMMSNLLGGAQQTEAKTLELKVGQIVKGMVLQLLGEQDALVNIGGVQLRAKLETPLRQGQVTEFRVQPESNGSQIVLKPVDGAKIPLTDAALGDLLKSFGMNDQPEIRQLAKQLQQSDIELTKGNLQRFGKMMEQQPVEVPANEWMESAVIAHKRNLPMTRESVNGLRQALFGQPLLGQLDGLEAKADEAVRTMTQLPGKDSVEVRELVGKLRQAIQLVRETAGVSIAPDTQTRQEPATGQARAAEPPRPETAGKPAPDAATKQPIPVSNGQIQAASESGGNHPGVPAEEGSAEAGEPNRAEGRVLTEQPATKLEHAAQPQRQPGEPIPSETNSKQADRTLEGARRPEAPRTDLPASGAGKEAESTASHSQPGKSFETAERANPAVKQAGMQENDTHAQGRTKADTPENWISRLFKAVGMDNEHQISRAIDRGADPRANSPSNAVASSALHMAAAPEQGLPVVPDLVRHEAADSLKSILLQLSASDAVPEPLREHAQQTLQQITGQQLLLSPDRGAVLTHVTMFLPVRQGGGDEHTAAVHVQARKGKRGEIDARNCRLLFDLNMQTLGLTLVDVQVYDKRVHLQVHNDMPFLAAILEQYRGEIEEGLRDNGYQFMALKCSPFPEQKRVDEGGAAGELSPARTAAASAYHIKPYKGVDVRI</sequence>
<dbReference type="OrthoDB" id="2351076at2"/>
<feature type="region of interest" description="Disordered" evidence="1">
    <location>
        <begin position="320"/>
        <end position="414"/>
    </location>
</feature>
<feature type="compositionally biased region" description="Basic and acidic residues" evidence="1">
    <location>
        <begin position="342"/>
        <end position="357"/>
    </location>
</feature>
<dbReference type="EMBL" id="VDCQ01000031">
    <property type="protein sequence ID" value="TNJ64271.1"/>
    <property type="molecule type" value="Genomic_DNA"/>
</dbReference>
<feature type="compositionally biased region" description="Low complexity" evidence="1">
    <location>
        <begin position="290"/>
        <end position="302"/>
    </location>
</feature>
<dbReference type="AlphaFoldDB" id="A0A5C4T5C4"/>
<protein>
    <recommendedName>
        <fullName evidence="4">Flagellar hook-length control protein FliK</fullName>
    </recommendedName>
</protein>
<name>A0A5C4T5C4_9BACL</name>
<reference evidence="2 3" key="1">
    <citation type="submission" date="2019-05" db="EMBL/GenBank/DDBJ databases">
        <title>We sequenced the genome of Paenibacillus hemerocallicola KCTC 33185 for further insight into its adaptation and study the phylogeny of Paenibacillus.</title>
        <authorList>
            <person name="Narsing Rao M.P."/>
        </authorList>
    </citation>
    <scope>NUCLEOTIDE SEQUENCE [LARGE SCALE GENOMIC DNA]</scope>
    <source>
        <strain evidence="2 3">KCTC 33185</strain>
    </source>
</reference>
<feature type="compositionally biased region" description="Polar residues" evidence="1">
    <location>
        <begin position="235"/>
        <end position="244"/>
    </location>
</feature>
<feature type="compositionally biased region" description="Polar residues" evidence="1">
    <location>
        <begin position="273"/>
        <end position="286"/>
    </location>
</feature>
<organism evidence="2 3">
    <name type="scientific">Paenibacillus hemerocallicola</name>
    <dbReference type="NCBI Taxonomy" id="1172614"/>
    <lineage>
        <taxon>Bacteria</taxon>
        <taxon>Bacillati</taxon>
        <taxon>Bacillota</taxon>
        <taxon>Bacilli</taxon>
        <taxon>Bacillales</taxon>
        <taxon>Paenibacillaceae</taxon>
        <taxon>Paenibacillus</taxon>
    </lineage>
</organism>
<keyword evidence="3" id="KW-1185">Reference proteome</keyword>
<evidence type="ECO:0000313" key="2">
    <source>
        <dbReference type="EMBL" id="TNJ64271.1"/>
    </source>
</evidence>
<comment type="caution">
    <text evidence="2">The sequence shown here is derived from an EMBL/GenBank/DDBJ whole genome shotgun (WGS) entry which is preliminary data.</text>
</comment>
<evidence type="ECO:0000313" key="3">
    <source>
        <dbReference type="Proteomes" id="UP000307943"/>
    </source>
</evidence>
<gene>
    <name evidence="2" type="ORF">FE784_20995</name>
</gene>
<feature type="region of interest" description="Disordered" evidence="1">
    <location>
        <begin position="232"/>
        <end position="307"/>
    </location>
</feature>
<evidence type="ECO:0000256" key="1">
    <source>
        <dbReference type="SAM" id="MobiDB-lite"/>
    </source>
</evidence>
<feature type="compositionally biased region" description="Basic and acidic residues" evidence="1">
    <location>
        <begin position="400"/>
        <end position="412"/>
    </location>
</feature>
<proteinExistence type="predicted"/>
<dbReference type="RefSeq" id="WP_139604197.1">
    <property type="nucleotide sequence ID" value="NZ_VDCQ01000031.1"/>
</dbReference>
<evidence type="ECO:0008006" key="4">
    <source>
        <dbReference type="Google" id="ProtNLM"/>
    </source>
</evidence>
<accession>A0A5C4T5C4</accession>